<evidence type="ECO:0000313" key="1">
    <source>
        <dbReference type="EMBL" id="KAF7534411.1"/>
    </source>
</evidence>
<name>A0A9P5L9D5_9HYPO</name>
<dbReference type="AlphaFoldDB" id="A0A9P5L9D5"/>
<reference evidence="1" key="1">
    <citation type="submission" date="2020-03" db="EMBL/GenBank/DDBJ databases">
        <title>Draft Genome Sequence of Cylindrodendrum hubeiense.</title>
        <authorList>
            <person name="Buettner E."/>
            <person name="Kellner H."/>
        </authorList>
    </citation>
    <scope>NUCLEOTIDE SEQUENCE</scope>
    <source>
        <strain evidence="1">IHI 201604</strain>
    </source>
</reference>
<proteinExistence type="predicted"/>
<gene>
    <name evidence="1" type="ORF">G7Z17_g13370</name>
</gene>
<comment type="caution">
    <text evidence="1">The sequence shown here is derived from an EMBL/GenBank/DDBJ whole genome shotgun (WGS) entry which is preliminary data.</text>
</comment>
<protein>
    <submittedName>
        <fullName evidence="1">Uncharacterized protein</fullName>
    </submittedName>
</protein>
<accession>A0A9P5L9D5</accession>
<dbReference type="Proteomes" id="UP000722485">
    <property type="component" value="Unassembled WGS sequence"/>
</dbReference>
<organism evidence="1 2">
    <name type="scientific">Cylindrodendrum hubeiense</name>
    <dbReference type="NCBI Taxonomy" id="595255"/>
    <lineage>
        <taxon>Eukaryota</taxon>
        <taxon>Fungi</taxon>
        <taxon>Dikarya</taxon>
        <taxon>Ascomycota</taxon>
        <taxon>Pezizomycotina</taxon>
        <taxon>Sordariomycetes</taxon>
        <taxon>Hypocreomycetidae</taxon>
        <taxon>Hypocreales</taxon>
        <taxon>Nectriaceae</taxon>
        <taxon>Cylindrodendrum</taxon>
    </lineage>
</organism>
<evidence type="ECO:0000313" key="2">
    <source>
        <dbReference type="Proteomes" id="UP000722485"/>
    </source>
</evidence>
<keyword evidence="2" id="KW-1185">Reference proteome</keyword>
<sequence>MEAQEVGIGGSAQQSEENPSQCPIGLIWMIHASDGFEMQMQSTRVPSFGRSNAKKRVVWPPNARKSFAALQEICGVVLPTVVLRAQHMSVEPWQTQWPLPPKPRARSRRWCASYVGQSRQAHVASPSNAVARQDVTWLTIAVGTGADMQFVQQEFDPSQPGMGYMDMATHAEEMR</sequence>
<dbReference type="EMBL" id="JAANBB010000770">
    <property type="protein sequence ID" value="KAF7534411.1"/>
    <property type="molecule type" value="Genomic_DNA"/>
</dbReference>